<organism evidence="6">
    <name type="scientific">Oppiella nova</name>
    <dbReference type="NCBI Taxonomy" id="334625"/>
    <lineage>
        <taxon>Eukaryota</taxon>
        <taxon>Metazoa</taxon>
        <taxon>Ecdysozoa</taxon>
        <taxon>Arthropoda</taxon>
        <taxon>Chelicerata</taxon>
        <taxon>Arachnida</taxon>
        <taxon>Acari</taxon>
        <taxon>Acariformes</taxon>
        <taxon>Sarcoptiformes</taxon>
        <taxon>Oribatida</taxon>
        <taxon>Brachypylina</taxon>
        <taxon>Oppioidea</taxon>
        <taxon>Oppiidae</taxon>
        <taxon>Oppiella</taxon>
    </lineage>
</organism>
<dbReference type="GO" id="GO:0061631">
    <property type="term" value="F:ubiquitin conjugating enzyme activity"/>
    <property type="evidence" value="ECO:0007669"/>
    <property type="project" value="TreeGrafter"/>
</dbReference>
<dbReference type="EMBL" id="CAJPVJ010000058">
    <property type="protein sequence ID" value="CAG2159902.1"/>
    <property type="molecule type" value="Genomic_DNA"/>
</dbReference>
<dbReference type="Pfam" id="PF23048">
    <property type="entry name" value="SH3-A_UBE2O"/>
    <property type="match status" value="1"/>
</dbReference>
<dbReference type="PROSITE" id="PS50127">
    <property type="entry name" value="UBC_2"/>
    <property type="match status" value="1"/>
</dbReference>
<dbReference type="OrthoDB" id="47801at2759"/>
<reference evidence="6" key="1">
    <citation type="submission" date="2020-11" db="EMBL/GenBank/DDBJ databases">
        <authorList>
            <person name="Tran Van P."/>
        </authorList>
    </citation>
    <scope>NUCLEOTIDE SEQUENCE</scope>
</reference>
<evidence type="ECO:0000313" key="6">
    <source>
        <dbReference type="EMBL" id="CAD7637195.1"/>
    </source>
</evidence>
<dbReference type="Gene3D" id="3.10.110.10">
    <property type="entry name" value="Ubiquitin Conjugating Enzyme"/>
    <property type="match status" value="1"/>
</dbReference>
<dbReference type="InterPro" id="IPR000608">
    <property type="entry name" value="UBC"/>
</dbReference>
<evidence type="ECO:0000256" key="2">
    <source>
        <dbReference type="ARBA" id="ARBA00022786"/>
    </source>
</evidence>
<dbReference type="SUPFAM" id="SSF54495">
    <property type="entry name" value="UBC-like"/>
    <property type="match status" value="1"/>
</dbReference>
<feature type="compositionally biased region" description="Acidic residues" evidence="4">
    <location>
        <begin position="40"/>
        <end position="55"/>
    </location>
</feature>
<keyword evidence="7" id="KW-1185">Reference proteome</keyword>
<feature type="region of interest" description="Disordered" evidence="4">
    <location>
        <begin position="767"/>
        <end position="820"/>
    </location>
</feature>
<dbReference type="Pfam" id="PF23046">
    <property type="entry name" value="tSH3-B_UBE2O"/>
    <property type="match status" value="1"/>
</dbReference>
<dbReference type="PANTHER" id="PTHR46116:SF15">
    <property type="entry name" value="(E3-INDEPENDENT) E2 UBIQUITIN-CONJUGATING ENZYME"/>
    <property type="match status" value="1"/>
</dbReference>
<dbReference type="AlphaFoldDB" id="A0A7R9LAT0"/>
<evidence type="ECO:0000313" key="7">
    <source>
        <dbReference type="Proteomes" id="UP000728032"/>
    </source>
</evidence>
<accession>A0A7R9LAT0</accession>
<dbReference type="InterPro" id="IPR057733">
    <property type="entry name" value="UBE2O-like_SH3-B"/>
</dbReference>
<feature type="region of interest" description="Disordered" evidence="4">
    <location>
        <begin position="655"/>
        <end position="691"/>
    </location>
</feature>
<protein>
    <recommendedName>
        <fullName evidence="5">UBC core domain-containing protein</fullName>
    </recommendedName>
</protein>
<feature type="compositionally biased region" description="Polar residues" evidence="4">
    <location>
        <begin position="798"/>
        <end position="820"/>
    </location>
</feature>
<dbReference type="EMBL" id="OC914883">
    <property type="protein sequence ID" value="CAD7637195.1"/>
    <property type="molecule type" value="Genomic_DNA"/>
</dbReference>
<sequence>MSAKREALCEYFDEDVVVKRCSSTGRLVFGLVVMSSENASDSEDSDSGDDDDDSTDAQGSTSGSKWRRVRPGFAKIALYPNGNTVVINESKAKLYDRSLLSGDVVQRLDPLSHKLVPNGEHGFCRDIRILTAIKILGTDKVIENVDTNDMQMLLNISEDTICLLDSWIGYVKEVNLKVTLKCIDGSLLVIDDIDISEFEDLLTQRESNDTEFSRDDYYIGQQLFGPKHHLKNAKWITQTKRMKRFMSSQSVRNYKINVVVEDIVIDNVTITWMCCLSDDSLSNKSQNMNAITGSNNLKNMMKDKSQNSSFSAMSHPSGDIIRGEAISRIKCVNHFRKCSAQIGHQCYYTIKETDSVISFTNWESKESMKWLTEVKSKDSLSASDEVCRQSDNETSFASNDNANTTFWSKSDSLSMSSLEDNSNKKRKGKKRKNQFSLSLRKVKSKKLLPSHRKTPYSLPINTSAGARVPIEIMATNTRVSVVWQHSDVESDVASVSLYPVHSIDNHDFFPGDYVVENKDISQSFDYGVIQTCDYTSRTATVNWLSAPPGSTAPQFVAQQELSVYDIKDHPDFNFRPGVCVVRILALNEEHCDPTSRTGQVLDLTTDGMLRCIWLNGQTSLVSPQNLFVVGDYDSDDLWGDSDMDYDSDYSVYESAESWETDDEKSKAKKNKSPKKPLHSTPKSPAVVGTPQNTQGLLNMIQTGASHLEEWLKNGRNGLQNPLKLIKKPESDHRSESDQRNDLPQKELNNYSNKVLQMSKRLLQHFGSWSPGAQQSTAGPPNPHNNDCVTIDSGIVEMSNESNSGKSSLNDSQKASSSSDQNINSLLEMIDDLKTKIKNNEDMAAEIADQKPVNSEESKESVDSDSNLAEMKGNVIFLDRVPENHKYLYSTVEPKNSKEFLKRIKYEISLLRSSLPEGIAVALFHDRMDLLSVMIYGPKGTPYEDGLFLFDIQLPANYPNGPPLVHYISYCSDRLNPNLYESGKVCVSLLGTWSGKGTEVWSPNGSNLLQVIVSIQGLILVDEPYYNEAGYHKQRGTTIASENSRLYNEMVVIKLIQSVTKMLATPHKAFDKQIREHIVAIGDQFIGRHRNWADVSQMCISQSITTSEQLSACQGVSLDAVLPPFPLLPASHGFCLSLNKSISQFQETLNTFK</sequence>
<feature type="compositionally biased region" description="Basic residues" evidence="4">
    <location>
        <begin position="666"/>
        <end position="677"/>
    </location>
</feature>
<dbReference type="PANTHER" id="PTHR46116">
    <property type="entry name" value="(E3-INDEPENDENT) E2 UBIQUITIN-CONJUGATING ENZYME"/>
    <property type="match status" value="1"/>
</dbReference>
<keyword evidence="3" id="KW-0175">Coiled coil</keyword>
<feature type="region of interest" description="Disordered" evidence="4">
    <location>
        <begin position="413"/>
        <end position="433"/>
    </location>
</feature>
<feature type="domain" description="UBC core" evidence="5">
    <location>
        <begin position="898"/>
        <end position="1059"/>
    </location>
</feature>
<dbReference type="Pfam" id="PF00179">
    <property type="entry name" value="UQ_con"/>
    <property type="match status" value="1"/>
</dbReference>
<dbReference type="Pfam" id="PF23043">
    <property type="entry name" value="SH3-B_UBE2O"/>
    <property type="match status" value="1"/>
</dbReference>
<keyword evidence="2" id="KW-0833">Ubl conjugation pathway</keyword>
<feature type="compositionally biased region" description="Basic residues" evidence="4">
    <location>
        <begin position="424"/>
        <end position="433"/>
    </location>
</feature>
<name>A0A7R9LAT0_9ACAR</name>
<feature type="region of interest" description="Disordered" evidence="4">
    <location>
        <begin position="719"/>
        <end position="747"/>
    </location>
</feature>
<dbReference type="SMART" id="SM00212">
    <property type="entry name" value="UBCc"/>
    <property type="match status" value="1"/>
</dbReference>
<dbReference type="InterPro" id="IPR016135">
    <property type="entry name" value="UBQ-conjugating_enzyme/RWD"/>
</dbReference>
<dbReference type="Pfam" id="PF23044">
    <property type="entry name" value="SH3-C_UBE2O"/>
    <property type="match status" value="1"/>
</dbReference>
<dbReference type="InterPro" id="IPR057734">
    <property type="entry name" value="UBE2O-like_SH3-C"/>
</dbReference>
<evidence type="ECO:0000256" key="4">
    <source>
        <dbReference type="SAM" id="MobiDB-lite"/>
    </source>
</evidence>
<feature type="compositionally biased region" description="Basic and acidic residues" evidence="4">
    <location>
        <begin position="726"/>
        <end position="744"/>
    </location>
</feature>
<feature type="compositionally biased region" description="Polar residues" evidence="4">
    <location>
        <begin position="770"/>
        <end position="787"/>
    </location>
</feature>
<keyword evidence="1" id="KW-0808">Transferase</keyword>
<feature type="coiled-coil region" evidence="3">
    <location>
        <begin position="822"/>
        <end position="849"/>
    </location>
</feature>
<evidence type="ECO:0000259" key="5">
    <source>
        <dbReference type="PROSITE" id="PS50127"/>
    </source>
</evidence>
<feature type="region of interest" description="Disordered" evidence="4">
    <location>
        <begin position="38"/>
        <end position="66"/>
    </location>
</feature>
<dbReference type="InterPro" id="IPR057735">
    <property type="entry name" value="UBE2O-like_tSH3-B"/>
</dbReference>
<gene>
    <name evidence="6" type="ORF">ONB1V03_LOCUS670</name>
</gene>
<proteinExistence type="predicted"/>
<evidence type="ECO:0000256" key="1">
    <source>
        <dbReference type="ARBA" id="ARBA00022679"/>
    </source>
</evidence>
<dbReference type="CDD" id="cd23837">
    <property type="entry name" value="UBCc_UBE2O"/>
    <property type="match status" value="1"/>
</dbReference>
<dbReference type="InterPro" id="IPR057732">
    <property type="entry name" value="SH3-A_UBE2O"/>
</dbReference>
<evidence type="ECO:0000256" key="3">
    <source>
        <dbReference type="SAM" id="Coils"/>
    </source>
</evidence>
<dbReference type="Proteomes" id="UP000728032">
    <property type="component" value="Unassembled WGS sequence"/>
</dbReference>